<dbReference type="InterPro" id="IPR021804">
    <property type="entry name" value="DUF3375"/>
</dbReference>
<evidence type="ECO:0000313" key="3">
    <source>
        <dbReference type="Proteomes" id="UP000249873"/>
    </source>
</evidence>
<dbReference type="OrthoDB" id="138803at2"/>
<reference evidence="2 3" key="1">
    <citation type="submission" date="2018-05" db="EMBL/GenBank/DDBJ databases">
        <title>Complete genome sequence of Arcticibacterium luteifluviistationis SM1504T, a cytophagaceae bacterium isolated from Arctic surface seawater.</title>
        <authorList>
            <person name="Li Y."/>
            <person name="Qin Q.-L."/>
        </authorList>
    </citation>
    <scope>NUCLEOTIDE SEQUENCE [LARGE SCALE GENOMIC DNA]</scope>
    <source>
        <strain evidence="2 3">SM1504</strain>
    </source>
</reference>
<dbReference type="KEGG" id="als:DJ013_02845"/>
<dbReference type="Proteomes" id="UP000249873">
    <property type="component" value="Chromosome"/>
</dbReference>
<evidence type="ECO:0000256" key="1">
    <source>
        <dbReference type="SAM" id="Coils"/>
    </source>
</evidence>
<evidence type="ECO:0000313" key="2">
    <source>
        <dbReference type="EMBL" id="AWV97167.1"/>
    </source>
</evidence>
<keyword evidence="3" id="KW-1185">Reference proteome</keyword>
<protein>
    <submittedName>
        <fullName evidence="2">DUF3375 domain-containing protein</fullName>
    </submittedName>
</protein>
<dbReference type="RefSeq" id="WP_111370269.1">
    <property type="nucleotide sequence ID" value="NZ_CP029480.1"/>
</dbReference>
<keyword evidence="1" id="KW-0175">Coiled coil</keyword>
<proteinExistence type="predicted"/>
<name>A0A2Z4G7P5_9BACT</name>
<sequence length="485" mass="57194">MKQKEVILSIVQESPSVELLRLRNRDLVLDFFLLAFNKDITNISYENLQQLLLDYISHHNTSLEENESNTIETLETKVKSTIREWTNKGFLANYKNESGDIFYELSPHTNKTINWLFSLEKKEFVGAESKFKDIFNKLKELVEFTNEDIEKRIEILEDKKLNIEQEIQQLKIGENIKVFEEHEIIPRFQQLTFSAKELLSDFKEVEDNFKNITKDIYQKHTDENITKSDILTFTFDALDDLKESYQGKSFYAFWRFLMDRNLQEEWNILTDELYSTLAEKNIQVNDTFLKSMKNYLHTSGNKVYQANDKMAEKLSRIIRENDNSEKKLAKKVIQEIKNYLTEVSRTKARPDLSIEVEVINKINIPFDKRLTFEPKEEITYNNKPELAKNDISQSNQLSKIFKENVIDKNLLRNRIKEVLKLKSQTTLNEVIEYNGGIEKGLPELFGYFGIVKDFTHSFNPEKQQEIIFDKVSNKSIKVPEIILIK</sequence>
<dbReference type="AlphaFoldDB" id="A0A2Z4G7P5"/>
<organism evidence="2 3">
    <name type="scientific">Arcticibacterium luteifluviistationis</name>
    <dbReference type="NCBI Taxonomy" id="1784714"/>
    <lineage>
        <taxon>Bacteria</taxon>
        <taxon>Pseudomonadati</taxon>
        <taxon>Bacteroidota</taxon>
        <taxon>Cytophagia</taxon>
        <taxon>Cytophagales</taxon>
        <taxon>Leadbetterellaceae</taxon>
        <taxon>Arcticibacterium</taxon>
    </lineage>
</organism>
<gene>
    <name evidence="2" type="ORF">DJ013_02845</name>
</gene>
<dbReference type="EMBL" id="CP029480">
    <property type="protein sequence ID" value="AWV97167.1"/>
    <property type="molecule type" value="Genomic_DNA"/>
</dbReference>
<accession>A0A2Z4G7P5</accession>
<feature type="coiled-coil region" evidence="1">
    <location>
        <begin position="139"/>
        <end position="215"/>
    </location>
</feature>
<dbReference type="Pfam" id="PF11855">
    <property type="entry name" value="DUF3375"/>
    <property type="match status" value="1"/>
</dbReference>